<reference evidence="4 5" key="1">
    <citation type="submission" date="2018-08" db="EMBL/GenBank/DDBJ databases">
        <title>Fibrisoma montanum sp. nov., isolated from Danxia mountain soil.</title>
        <authorList>
            <person name="Huang Y."/>
        </authorList>
    </citation>
    <scope>NUCLEOTIDE SEQUENCE [LARGE SCALE GENOMIC DNA]</scope>
    <source>
        <strain evidence="4 5">HYT19</strain>
    </source>
</reference>
<dbReference type="InterPro" id="IPR010998">
    <property type="entry name" value="Integrase_recombinase_N"/>
</dbReference>
<dbReference type="AlphaFoldDB" id="A0A418M3A6"/>
<dbReference type="GO" id="GO:0003677">
    <property type="term" value="F:DNA binding"/>
    <property type="evidence" value="ECO:0007669"/>
    <property type="project" value="UniProtKB-KW"/>
</dbReference>
<feature type="domain" description="Phage integrase SAM-like" evidence="3">
    <location>
        <begin position="202"/>
        <end position="288"/>
    </location>
</feature>
<accession>A0A418M3A6</accession>
<dbReference type="GO" id="GO:0015074">
    <property type="term" value="P:DNA integration"/>
    <property type="evidence" value="ECO:0007669"/>
    <property type="project" value="InterPro"/>
</dbReference>
<dbReference type="GO" id="GO:0006310">
    <property type="term" value="P:DNA recombination"/>
    <property type="evidence" value="ECO:0007669"/>
    <property type="project" value="UniProtKB-KW"/>
</dbReference>
<dbReference type="InterPro" id="IPR013762">
    <property type="entry name" value="Integrase-like_cat_sf"/>
</dbReference>
<protein>
    <recommendedName>
        <fullName evidence="3">Phage integrase SAM-like domain-containing protein</fullName>
    </recommendedName>
</protein>
<evidence type="ECO:0000256" key="2">
    <source>
        <dbReference type="ARBA" id="ARBA00023172"/>
    </source>
</evidence>
<evidence type="ECO:0000313" key="4">
    <source>
        <dbReference type="EMBL" id="RIV20306.1"/>
    </source>
</evidence>
<sequence length="472" mass="53591">MPLFFRLKMAISVRYRPRTLARGKRYARVHNAQLYHENLSGIDPGDPLPLQVIITVNGVEDGGFYLKLPESGAPPVDSHGNPMPGANHGEVVTVNRHLWDQKAQGVILRDAKGRTTRQRNRDVELFNDRLERIKLEIKDVLLTQERRHAAGQAPAPTTQSVKEEWLTGTPYQNRSIAPPLDAERLLTVTEAYQGYLVYLYSLKDTEKAARPRTIEHYTCGLNHLKRYLEREGKPGLRCEVITAHWGKRYQHYLVTAYKMRINTANQYVHMVRTALSYYVEEGKLVRNGLSDLKLDRSDDKEVVWLTDAEVAAVWAMKAPGAQGVALWWFKLILATGMDLADCQTYIDNQDAHEVEIGGLRKITIRRAKTGEWSHIPITGNDRLEELLRGPIPAKMGLDSLNIYLKFIGGMLNLAYPLTTKIGRKTAGALFLKRYSIKAVSRILGHKTVSMTEKYYVKVSGNYVDLEMQLVNQ</sequence>
<dbReference type="InterPro" id="IPR011010">
    <property type="entry name" value="DNA_brk_join_enz"/>
</dbReference>
<dbReference type="OrthoDB" id="1098628at2"/>
<comment type="caution">
    <text evidence="4">The sequence shown here is derived from an EMBL/GenBank/DDBJ whole genome shotgun (WGS) entry which is preliminary data.</text>
</comment>
<dbReference type="InterPro" id="IPR025269">
    <property type="entry name" value="SAM-like_dom"/>
</dbReference>
<dbReference type="SUPFAM" id="SSF56349">
    <property type="entry name" value="DNA breaking-rejoining enzymes"/>
    <property type="match status" value="1"/>
</dbReference>
<evidence type="ECO:0000259" key="3">
    <source>
        <dbReference type="Pfam" id="PF13102"/>
    </source>
</evidence>
<keyword evidence="2" id="KW-0233">DNA recombination</keyword>
<dbReference type="Gene3D" id="1.10.443.10">
    <property type="entry name" value="Intergrase catalytic core"/>
    <property type="match status" value="1"/>
</dbReference>
<dbReference type="RefSeq" id="WP_119669473.1">
    <property type="nucleotide sequence ID" value="NZ_QXED01000006.1"/>
</dbReference>
<gene>
    <name evidence="4" type="ORF">DYU11_19845</name>
</gene>
<proteinExistence type="predicted"/>
<evidence type="ECO:0000256" key="1">
    <source>
        <dbReference type="ARBA" id="ARBA00023125"/>
    </source>
</evidence>
<name>A0A418M3A6_9BACT</name>
<dbReference type="Pfam" id="PF13102">
    <property type="entry name" value="Phage_int_SAM_5"/>
    <property type="match status" value="1"/>
</dbReference>
<dbReference type="Gene3D" id="1.10.150.130">
    <property type="match status" value="1"/>
</dbReference>
<keyword evidence="5" id="KW-1185">Reference proteome</keyword>
<evidence type="ECO:0000313" key="5">
    <source>
        <dbReference type="Proteomes" id="UP000283523"/>
    </source>
</evidence>
<dbReference type="Proteomes" id="UP000283523">
    <property type="component" value="Unassembled WGS sequence"/>
</dbReference>
<dbReference type="EMBL" id="QXED01000006">
    <property type="protein sequence ID" value="RIV20306.1"/>
    <property type="molecule type" value="Genomic_DNA"/>
</dbReference>
<keyword evidence="1" id="KW-0238">DNA-binding</keyword>
<organism evidence="4 5">
    <name type="scientific">Fibrisoma montanum</name>
    <dbReference type="NCBI Taxonomy" id="2305895"/>
    <lineage>
        <taxon>Bacteria</taxon>
        <taxon>Pseudomonadati</taxon>
        <taxon>Bacteroidota</taxon>
        <taxon>Cytophagia</taxon>
        <taxon>Cytophagales</taxon>
        <taxon>Spirosomataceae</taxon>
        <taxon>Fibrisoma</taxon>
    </lineage>
</organism>